<sequence>MPAGLDARPIIEERDRFIEVRMQQRIRKLESLPSTIGRLLWVLVKCRILEFHQTNARLADPPPLRLSSVVVL</sequence>
<dbReference type="EMBL" id="JARKIB010000025">
    <property type="protein sequence ID" value="KAJ7765770.1"/>
    <property type="molecule type" value="Genomic_DNA"/>
</dbReference>
<reference evidence="1" key="1">
    <citation type="submission" date="2023-03" db="EMBL/GenBank/DDBJ databases">
        <title>Massive genome expansion in bonnet fungi (Mycena s.s.) driven by repeated elements and novel gene families across ecological guilds.</title>
        <authorList>
            <consortium name="Lawrence Berkeley National Laboratory"/>
            <person name="Harder C.B."/>
            <person name="Miyauchi S."/>
            <person name="Viragh M."/>
            <person name="Kuo A."/>
            <person name="Thoen E."/>
            <person name="Andreopoulos B."/>
            <person name="Lu D."/>
            <person name="Skrede I."/>
            <person name="Drula E."/>
            <person name="Henrissat B."/>
            <person name="Morin E."/>
            <person name="Kohler A."/>
            <person name="Barry K."/>
            <person name="LaButti K."/>
            <person name="Morin E."/>
            <person name="Salamov A."/>
            <person name="Lipzen A."/>
            <person name="Mereny Z."/>
            <person name="Hegedus B."/>
            <person name="Baldrian P."/>
            <person name="Stursova M."/>
            <person name="Weitz H."/>
            <person name="Taylor A."/>
            <person name="Grigoriev I.V."/>
            <person name="Nagy L.G."/>
            <person name="Martin F."/>
            <person name="Kauserud H."/>
        </authorList>
    </citation>
    <scope>NUCLEOTIDE SEQUENCE</scope>
    <source>
        <strain evidence="1">CBHHK182m</strain>
    </source>
</reference>
<name>A0AAD7JJF6_9AGAR</name>
<dbReference type="AlphaFoldDB" id="A0AAD7JJF6"/>
<proteinExistence type="predicted"/>
<keyword evidence="2" id="KW-1185">Reference proteome</keyword>
<gene>
    <name evidence="1" type="ORF">B0H16DRAFT_1794981</name>
</gene>
<protein>
    <submittedName>
        <fullName evidence="1">Uncharacterized protein</fullName>
    </submittedName>
</protein>
<evidence type="ECO:0000313" key="1">
    <source>
        <dbReference type="EMBL" id="KAJ7765770.1"/>
    </source>
</evidence>
<accession>A0AAD7JJF6</accession>
<comment type="caution">
    <text evidence="1">The sequence shown here is derived from an EMBL/GenBank/DDBJ whole genome shotgun (WGS) entry which is preliminary data.</text>
</comment>
<dbReference type="Proteomes" id="UP001215598">
    <property type="component" value="Unassembled WGS sequence"/>
</dbReference>
<evidence type="ECO:0000313" key="2">
    <source>
        <dbReference type="Proteomes" id="UP001215598"/>
    </source>
</evidence>
<organism evidence="1 2">
    <name type="scientific">Mycena metata</name>
    <dbReference type="NCBI Taxonomy" id="1033252"/>
    <lineage>
        <taxon>Eukaryota</taxon>
        <taxon>Fungi</taxon>
        <taxon>Dikarya</taxon>
        <taxon>Basidiomycota</taxon>
        <taxon>Agaricomycotina</taxon>
        <taxon>Agaricomycetes</taxon>
        <taxon>Agaricomycetidae</taxon>
        <taxon>Agaricales</taxon>
        <taxon>Marasmiineae</taxon>
        <taxon>Mycenaceae</taxon>
        <taxon>Mycena</taxon>
    </lineage>
</organism>